<organism evidence="2 3">
    <name type="scientific">Treponema vincentii</name>
    <dbReference type="NCBI Taxonomy" id="69710"/>
    <lineage>
        <taxon>Bacteria</taxon>
        <taxon>Pseudomonadati</taxon>
        <taxon>Spirochaetota</taxon>
        <taxon>Spirochaetia</taxon>
        <taxon>Spirochaetales</taxon>
        <taxon>Treponemataceae</taxon>
        <taxon>Treponema</taxon>
    </lineage>
</organism>
<sequence>MQENEQPFEAWIGYYKIEYLDTEPKVTEKELFDTVFAKLEKIQKQAILEKIKRVEAQLISLEEELDIFLAQR</sequence>
<dbReference type="RefSeq" id="WP_162662572.1">
    <property type="nucleotide sequence ID" value="NZ_CP048020.1"/>
</dbReference>
<gene>
    <name evidence="2" type="ORF">GWP43_02900</name>
</gene>
<dbReference type="AlphaFoldDB" id="A0A6P1XZY8"/>
<evidence type="ECO:0000313" key="3">
    <source>
        <dbReference type="Proteomes" id="UP000464374"/>
    </source>
</evidence>
<dbReference type="KEGG" id="trz:GWP43_02900"/>
<evidence type="ECO:0000256" key="1">
    <source>
        <dbReference type="SAM" id="Coils"/>
    </source>
</evidence>
<dbReference type="Proteomes" id="UP000464374">
    <property type="component" value="Chromosome"/>
</dbReference>
<reference evidence="2 3" key="1">
    <citation type="submission" date="2020-01" db="EMBL/GenBank/DDBJ databases">
        <title>Complete genome sequence of a human oral phylogroup 1 Treponema sp. strain ATCC 700766, originally isolated from periodontitis dental plaque.</title>
        <authorList>
            <person name="Chan Y."/>
            <person name="Huo Y.-B."/>
            <person name="Yu X.-L."/>
            <person name="Zeng H."/>
            <person name="Leung W.-K."/>
            <person name="Watt R.M."/>
        </authorList>
    </citation>
    <scope>NUCLEOTIDE SEQUENCE [LARGE SCALE GENOMIC DNA]</scope>
    <source>
        <strain evidence="2 3">OMZ 804</strain>
    </source>
</reference>
<keyword evidence="1" id="KW-0175">Coiled coil</keyword>
<name>A0A6P1XZY8_9SPIR</name>
<protein>
    <submittedName>
        <fullName evidence="2">Uncharacterized protein</fullName>
    </submittedName>
</protein>
<evidence type="ECO:0000313" key="2">
    <source>
        <dbReference type="EMBL" id="QHX42570.1"/>
    </source>
</evidence>
<accession>A0A6P1XZY8</accession>
<feature type="coiled-coil region" evidence="1">
    <location>
        <begin position="44"/>
        <end position="71"/>
    </location>
</feature>
<proteinExistence type="predicted"/>
<dbReference type="EMBL" id="CP048020">
    <property type="protein sequence ID" value="QHX42570.1"/>
    <property type="molecule type" value="Genomic_DNA"/>
</dbReference>